<evidence type="ECO:0000256" key="3">
    <source>
        <dbReference type="PROSITE-ProRule" id="PRU10007"/>
    </source>
</evidence>
<accession>A0A8H3GHP0</accession>
<dbReference type="AlphaFoldDB" id="A0A8H3GHP0"/>
<dbReference type="Proteomes" id="UP000663888">
    <property type="component" value="Unassembled WGS sequence"/>
</dbReference>
<organism evidence="6 7">
    <name type="scientific">Rhizoctonia solani</name>
    <dbReference type="NCBI Taxonomy" id="456999"/>
    <lineage>
        <taxon>Eukaryota</taxon>
        <taxon>Fungi</taxon>
        <taxon>Dikarya</taxon>
        <taxon>Basidiomycota</taxon>
        <taxon>Agaricomycotina</taxon>
        <taxon>Agaricomycetes</taxon>
        <taxon>Cantharellales</taxon>
        <taxon>Ceratobasidiaceae</taxon>
        <taxon>Rhizoctonia</taxon>
    </lineage>
</organism>
<dbReference type="InterPro" id="IPR016161">
    <property type="entry name" value="Ald_DH/histidinol_DH"/>
</dbReference>
<dbReference type="PANTHER" id="PTHR11699">
    <property type="entry name" value="ALDEHYDE DEHYDROGENASE-RELATED"/>
    <property type="match status" value="1"/>
</dbReference>
<dbReference type="Gene3D" id="3.40.605.10">
    <property type="entry name" value="Aldehyde Dehydrogenase, Chain A, domain 1"/>
    <property type="match status" value="1"/>
</dbReference>
<keyword evidence="2 4" id="KW-0560">Oxidoreductase</keyword>
<evidence type="ECO:0000256" key="2">
    <source>
        <dbReference type="ARBA" id="ARBA00023002"/>
    </source>
</evidence>
<evidence type="ECO:0000259" key="5">
    <source>
        <dbReference type="Pfam" id="PF00171"/>
    </source>
</evidence>
<evidence type="ECO:0000313" key="7">
    <source>
        <dbReference type="Proteomes" id="UP000663888"/>
    </source>
</evidence>
<feature type="domain" description="Aldehyde dehydrogenase" evidence="5">
    <location>
        <begin position="73"/>
        <end position="523"/>
    </location>
</feature>
<dbReference type="EMBL" id="CAJMWX010001038">
    <property type="protein sequence ID" value="CAE6449559.1"/>
    <property type="molecule type" value="Genomic_DNA"/>
</dbReference>
<evidence type="ECO:0000256" key="4">
    <source>
        <dbReference type="RuleBase" id="RU003345"/>
    </source>
</evidence>
<dbReference type="InterPro" id="IPR044086">
    <property type="entry name" value="LUC3-like"/>
</dbReference>
<dbReference type="Gene3D" id="3.40.309.10">
    <property type="entry name" value="Aldehyde Dehydrogenase, Chain A, domain 2"/>
    <property type="match status" value="1"/>
</dbReference>
<dbReference type="Pfam" id="PF00171">
    <property type="entry name" value="Aldedh"/>
    <property type="match status" value="1"/>
</dbReference>
<dbReference type="SUPFAM" id="SSF53720">
    <property type="entry name" value="ALDH-like"/>
    <property type="match status" value="1"/>
</dbReference>
<evidence type="ECO:0000313" key="6">
    <source>
        <dbReference type="EMBL" id="CAE6449559.1"/>
    </source>
</evidence>
<dbReference type="CDD" id="cd07106">
    <property type="entry name" value="ALDH_AldA-AAD23400"/>
    <property type="match status" value="1"/>
</dbReference>
<comment type="caution">
    <text evidence="6">The sequence shown here is derived from an EMBL/GenBank/DDBJ whole genome shotgun (WGS) entry which is preliminary data.</text>
</comment>
<sequence length="535" mass="58534">MSQACPLCSPDPISEIRRSISRSNPLGAGPLYYIYLQANQTTLSLVSYTPTMTKLDVTSLRFFNIINGKPTSSERTNKIHNPATGAYLADVPIATSEQLDECVATAKAAQPEWGSKSYEERGIVLNKLADELEKNADLYSQLLTAEQGKPSAGATWEIQGSINWLRDISQRRLEETVHIDTPERRVITRHIPLGVVGGIVPWNFPLLLAVWKIAPALHAGNSIIIKPSPFTPLVTLQFIANCQSLVPPGIFSVLNGDDNLGPLMTSHKGIDKIGFTGSTETGKRVMQSASVNLKRLTLELGGNDPLIVLPDVDPEQIAPHIFWAAFQNNAQFCNAAKRVYIHDDVYEKVKDALVAYARKITVGDGSDEKTQIGPIQNALQYNKVKSFFDDSVEKGYTFALGGNFNELSGPGLFVPLTIVDNPPEDSKIVTEEPFGPILPIMRWKDEEDVIKRANDTIWGLGASVWGNDSARTDRIATRLEAGTVWVNEIHMYGPWIPFGGVKQSGVGVENGQAGLVGFTNYQTLSSTKKIPTFGS</sequence>
<dbReference type="InterPro" id="IPR015590">
    <property type="entry name" value="Aldehyde_DH_dom"/>
</dbReference>
<dbReference type="FunFam" id="3.40.309.10:FF:000009">
    <property type="entry name" value="Aldehyde dehydrogenase A"/>
    <property type="match status" value="1"/>
</dbReference>
<protein>
    <recommendedName>
        <fullName evidence="5">Aldehyde dehydrogenase domain-containing protein</fullName>
    </recommendedName>
</protein>
<dbReference type="InterPro" id="IPR016163">
    <property type="entry name" value="Ald_DH_C"/>
</dbReference>
<reference evidence="6" key="1">
    <citation type="submission" date="2021-01" db="EMBL/GenBank/DDBJ databases">
        <authorList>
            <person name="Kaushik A."/>
        </authorList>
    </citation>
    <scope>NUCLEOTIDE SEQUENCE</scope>
    <source>
        <strain evidence="6">AG4-R118</strain>
    </source>
</reference>
<dbReference type="InterPro" id="IPR016162">
    <property type="entry name" value="Ald_DH_N"/>
</dbReference>
<comment type="similarity">
    <text evidence="1 4">Belongs to the aldehyde dehydrogenase family.</text>
</comment>
<gene>
    <name evidence="6" type="ORF">RDB_LOCUS66082</name>
</gene>
<dbReference type="PROSITE" id="PS00687">
    <property type="entry name" value="ALDEHYDE_DEHYDR_GLU"/>
    <property type="match status" value="1"/>
</dbReference>
<feature type="active site" evidence="3">
    <location>
        <position position="299"/>
    </location>
</feature>
<name>A0A8H3GHP0_9AGAM</name>
<proteinExistence type="inferred from homology"/>
<dbReference type="FunFam" id="3.40.605.10:FF:000007">
    <property type="entry name" value="NAD/NADP-dependent betaine aldehyde dehydrogenase"/>
    <property type="match status" value="1"/>
</dbReference>
<dbReference type="InterPro" id="IPR029510">
    <property type="entry name" value="Ald_DH_CS_GLU"/>
</dbReference>
<evidence type="ECO:0000256" key="1">
    <source>
        <dbReference type="ARBA" id="ARBA00009986"/>
    </source>
</evidence>
<dbReference type="GO" id="GO:0016620">
    <property type="term" value="F:oxidoreductase activity, acting on the aldehyde or oxo group of donors, NAD or NADP as acceptor"/>
    <property type="evidence" value="ECO:0007669"/>
    <property type="project" value="InterPro"/>
</dbReference>